<proteinExistence type="predicted"/>
<dbReference type="EMBL" id="KL596705">
    <property type="protein sequence ID" value="KER28174.1"/>
    <property type="molecule type" value="Genomic_DNA"/>
</dbReference>
<organism evidence="2 3">
    <name type="scientific">Opisthorchis viverrini</name>
    <name type="common">Southeast Asian liver fluke</name>
    <dbReference type="NCBI Taxonomy" id="6198"/>
    <lineage>
        <taxon>Eukaryota</taxon>
        <taxon>Metazoa</taxon>
        <taxon>Spiralia</taxon>
        <taxon>Lophotrochozoa</taxon>
        <taxon>Platyhelminthes</taxon>
        <taxon>Trematoda</taxon>
        <taxon>Digenea</taxon>
        <taxon>Opisthorchiida</taxon>
        <taxon>Opisthorchiata</taxon>
        <taxon>Opisthorchiidae</taxon>
        <taxon>Opisthorchis</taxon>
    </lineage>
</organism>
<evidence type="ECO:0000313" key="3">
    <source>
        <dbReference type="Proteomes" id="UP000054324"/>
    </source>
</evidence>
<evidence type="ECO:0000313" key="2">
    <source>
        <dbReference type="EMBL" id="KER28174.1"/>
    </source>
</evidence>
<dbReference type="AlphaFoldDB" id="A0A075AFY1"/>
<feature type="compositionally biased region" description="Polar residues" evidence="1">
    <location>
        <begin position="27"/>
        <end position="42"/>
    </location>
</feature>
<dbReference type="CTD" id="20319115"/>
<accession>A0A075AFY1</accession>
<gene>
    <name evidence="2" type="ORF">T265_04933</name>
</gene>
<keyword evidence="3" id="KW-1185">Reference proteome</keyword>
<dbReference type="KEGG" id="ovi:T265_04933"/>
<dbReference type="Proteomes" id="UP000054324">
    <property type="component" value="Unassembled WGS sequence"/>
</dbReference>
<feature type="region of interest" description="Disordered" evidence="1">
    <location>
        <begin position="27"/>
        <end position="58"/>
    </location>
</feature>
<dbReference type="RefSeq" id="XP_009168065.1">
    <property type="nucleotide sequence ID" value="XM_009169801.1"/>
</dbReference>
<protein>
    <submittedName>
        <fullName evidence="2">Uncharacterized protein</fullName>
    </submittedName>
</protein>
<evidence type="ECO:0000256" key="1">
    <source>
        <dbReference type="SAM" id="MobiDB-lite"/>
    </source>
</evidence>
<sequence length="86" mass="9442">MAALNDNNVYEWSSLFLRGINYRNTGAHQRTSPESKLATSPSVIGGEGRSLLPAPSRTPARSPTIHLYAAAFHCAFQVYAKREHLA</sequence>
<reference evidence="2 3" key="1">
    <citation type="submission" date="2013-11" db="EMBL/GenBank/DDBJ databases">
        <title>Opisthorchis viverrini - life in the bile duct.</title>
        <authorList>
            <person name="Young N.D."/>
            <person name="Nagarajan N."/>
            <person name="Lin S.J."/>
            <person name="Korhonen P.K."/>
            <person name="Jex A.R."/>
            <person name="Hall R.S."/>
            <person name="Safavi-Hemami H."/>
            <person name="Kaewkong W."/>
            <person name="Bertrand D."/>
            <person name="Gao S."/>
            <person name="Seet Q."/>
            <person name="Wongkham S."/>
            <person name="Teh B.T."/>
            <person name="Wongkham C."/>
            <person name="Intapan P.M."/>
            <person name="Maleewong W."/>
            <person name="Yang X."/>
            <person name="Hu M."/>
            <person name="Wang Z."/>
            <person name="Hofmann A."/>
            <person name="Sternberg P.W."/>
            <person name="Tan P."/>
            <person name="Wang J."/>
            <person name="Gasser R.B."/>
        </authorList>
    </citation>
    <scope>NUCLEOTIDE SEQUENCE [LARGE SCALE GENOMIC DNA]</scope>
</reference>
<name>A0A075AFY1_OPIVI</name>
<dbReference type="GeneID" id="20319115"/>